<evidence type="ECO:0000313" key="2">
    <source>
        <dbReference type="Proteomes" id="UP001235513"/>
    </source>
</evidence>
<gene>
    <name evidence="1" type="ORF">J2T04_003416</name>
</gene>
<protein>
    <recommendedName>
        <fullName evidence="3">Bacteriocin</fullName>
    </recommendedName>
</protein>
<keyword evidence="2" id="KW-1185">Reference proteome</keyword>
<evidence type="ECO:0000313" key="1">
    <source>
        <dbReference type="EMBL" id="MDP9961505.1"/>
    </source>
</evidence>
<organism evidence="1 2">
    <name type="scientific">Chryseobacterium lathyri</name>
    <dbReference type="NCBI Taxonomy" id="395933"/>
    <lineage>
        <taxon>Bacteria</taxon>
        <taxon>Pseudomonadati</taxon>
        <taxon>Bacteroidota</taxon>
        <taxon>Flavobacteriia</taxon>
        <taxon>Flavobacteriales</taxon>
        <taxon>Weeksellaceae</taxon>
        <taxon>Chryseobacterium group</taxon>
        <taxon>Chryseobacterium</taxon>
    </lineage>
</organism>
<evidence type="ECO:0008006" key="3">
    <source>
        <dbReference type="Google" id="ProtNLM"/>
    </source>
</evidence>
<dbReference type="EMBL" id="JAUSRL010000006">
    <property type="protein sequence ID" value="MDP9961505.1"/>
    <property type="molecule type" value="Genomic_DNA"/>
</dbReference>
<dbReference type="RefSeq" id="WP_306845690.1">
    <property type="nucleotide sequence ID" value="NZ_JAUSRL010000006.1"/>
</dbReference>
<reference evidence="1 2" key="1">
    <citation type="submission" date="2023-07" db="EMBL/GenBank/DDBJ databases">
        <title>Sorghum-associated microbial communities from plants grown in Nebraska, USA.</title>
        <authorList>
            <person name="Schachtman D."/>
        </authorList>
    </citation>
    <scope>NUCLEOTIDE SEQUENCE [LARGE SCALE GENOMIC DNA]</scope>
    <source>
        <strain evidence="1 2">CC351</strain>
    </source>
</reference>
<dbReference type="Proteomes" id="UP001235513">
    <property type="component" value="Unassembled WGS sequence"/>
</dbReference>
<accession>A0ABT9SPZ4</accession>
<sequence length="60" mass="6344">MKKDFLKTKNLNRSALKHINGGIKTVVNCTTLCGVAGGIESGYPGVGLCTTDGYLCCICY</sequence>
<comment type="caution">
    <text evidence="1">The sequence shown here is derived from an EMBL/GenBank/DDBJ whole genome shotgun (WGS) entry which is preliminary data.</text>
</comment>
<proteinExistence type="predicted"/>
<name>A0ABT9SPZ4_9FLAO</name>